<proteinExistence type="predicted"/>
<feature type="region of interest" description="Disordered" evidence="1">
    <location>
        <begin position="167"/>
        <end position="240"/>
    </location>
</feature>
<evidence type="ECO:0000313" key="2">
    <source>
        <dbReference type="EMBL" id="MDV0442167.1"/>
    </source>
</evidence>
<gene>
    <name evidence="2" type="ORF">McpAg1_13950</name>
</gene>
<sequence length="314" mass="34558">MGVAYESRKIRRSIIMARKKQEFDPLGGSIGGSGSRKKKSKGKSFDVLGGGFGGEHTVEKESFDTYADTSFGESSDFLMETGGSSTKSKPKKKGFFSSLFGGGKKKQPAKGKRQSAADSEEMPESYVPKHVRDPELSIRDGVMETGIADRMADAEFESDTYEYDAYEYDEPQYSEAVPEISREETEDLFEEEEVVTPPVRKPAPRPAPDHAPVKTVAPPPPPSGVRQMQDSSSSPSPSLRSCYLCGASSSTDLPMFGSTHPVPLCRTCQRAVTTLIKFRDPADEREIKTEWYTLCPHLDSDRADAVIEEGRRNS</sequence>
<protein>
    <submittedName>
        <fullName evidence="2">Uncharacterized protein</fullName>
    </submittedName>
</protein>
<dbReference type="AlphaFoldDB" id="A0AAE4MDW6"/>
<organism evidence="2 3">
    <name type="scientific">Methanorbis furvi</name>
    <dbReference type="NCBI Taxonomy" id="3028299"/>
    <lineage>
        <taxon>Archaea</taxon>
        <taxon>Methanobacteriati</taxon>
        <taxon>Methanobacteriota</taxon>
        <taxon>Stenosarchaea group</taxon>
        <taxon>Methanomicrobia</taxon>
        <taxon>Methanomicrobiales</taxon>
        <taxon>Methanocorpusculaceae</taxon>
        <taxon>Methanorbis</taxon>
    </lineage>
</organism>
<evidence type="ECO:0000313" key="3">
    <source>
        <dbReference type="Proteomes" id="UP001273136"/>
    </source>
</evidence>
<name>A0AAE4MDW6_9EURY</name>
<evidence type="ECO:0000256" key="1">
    <source>
        <dbReference type="SAM" id="MobiDB-lite"/>
    </source>
</evidence>
<feature type="region of interest" description="Disordered" evidence="1">
    <location>
        <begin position="80"/>
        <end position="139"/>
    </location>
</feature>
<feature type="compositionally biased region" description="Basic and acidic residues" evidence="1">
    <location>
        <begin position="130"/>
        <end position="139"/>
    </location>
</feature>
<reference evidence="2" key="1">
    <citation type="submission" date="2023-06" db="EMBL/GenBank/DDBJ databases">
        <title>Genome sequence of Methancorpusculaceae sp. Ag1.</title>
        <authorList>
            <person name="Protasov E."/>
            <person name="Platt K."/>
            <person name="Poehlein A."/>
            <person name="Daniel R."/>
            <person name="Brune A."/>
        </authorList>
    </citation>
    <scope>NUCLEOTIDE SEQUENCE</scope>
    <source>
        <strain evidence="2">Ag1</strain>
    </source>
</reference>
<feature type="region of interest" description="Disordered" evidence="1">
    <location>
        <begin position="16"/>
        <end position="44"/>
    </location>
</feature>
<comment type="caution">
    <text evidence="2">The sequence shown here is derived from an EMBL/GenBank/DDBJ whole genome shotgun (WGS) entry which is preliminary data.</text>
</comment>
<feature type="compositionally biased region" description="Basic residues" evidence="1">
    <location>
        <begin position="103"/>
        <end position="113"/>
    </location>
</feature>
<keyword evidence="3" id="KW-1185">Reference proteome</keyword>
<accession>A0AAE4MDW6</accession>
<feature type="compositionally biased region" description="Acidic residues" evidence="1">
    <location>
        <begin position="184"/>
        <end position="194"/>
    </location>
</feature>
<dbReference type="Proteomes" id="UP001273136">
    <property type="component" value="Unassembled WGS sequence"/>
</dbReference>
<dbReference type="EMBL" id="JAWDKA010000007">
    <property type="protein sequence ID" value="MDV0442167.1"/>
    <property type="molecule type" value="Genomic_DNA"/>
</dbReference>